<accession>A0A1H3S9L5</accession>
<name>A0A1H3S9L5_9ACTN</name>
<reference evidence="3" key="1">
    <citation type="submission" date="2016-10" db="EMBL/GenBank/DDBJ databases">
        <authorList>
            <person name="Varghese N."/>
            <person name="Submissions S."/>
        </authorList>
    </citation>
    <scope>NUCLEOTIDE SEQUENCE [LARGE SCALE GENOMIC DNA]</scope>
    <source>
        <strain evidence="3">DSM 44718</strain>
    </source>
</reference>
<proteinExistence type="predicted"/>
<evidence type="ECO:0000313" key="3">
    <source>
        <dbReference type="Proteomes" id="UP000199632"/>
    </source>
</evidence>
<keyword evidence="1" id="KW-1133">Transmembrane helix</keyword>
<keyword evidence="1" id="KW-0472">Membrane</keyword>
<evidence type="ECO:0000256" key="1">
    <source>
        <dbReference type="SAM" id="Phobius"/>
    </source>
</evidence>
<organism evidence="2 3">
    <name type="scientific">Asanoa ishikariensis</name>
    <dbReference type="NCBI Taxonomy" id="137265"/>
    <lineage>
        <taxon>Bacteria</taxon>
        <taxon>Bacillati</taxon>
        <taxon>Actinomycetota</taxon>
        <taxon>Actinomycetes</taxon>
        <taxon>Micromonosporales</taxon>
        <taxon>Micromonosporaceae</taxon>
        <taxon>Asanoa</taxon>
    </lineage>
</organism>
<dbReference type="Proteomes" id="UP000199632">
    <property type="component" value="Unassembled WGS sequence"/>
</dbReference>
<keyword evidence="3" id="KW-1185">Reference proteome</keyword>
<keyword evidence="1" id="KW-0812">Transmembrane</keyword>
<sequence>MRWAADNVSWYDIPGVQIFGAIFGILIVIYAIRRIFK</sequence>
<evidence type="ECO:0000313" key="2">
    <source>
        <dbReference type="EMBL" id="SDZ34437.1"/>
    </source>
</evidence>
<dbReference type="AlphaFoldDB" id="A0A1H3S9L5"/>
<feature type="transmembrane region" description="Helical" evidence="1">
    <location>
        <begin position="13"/>
        <end position="32"/>
    </location>
</feature>
<dbReference type="EMBL" id="FNQB01000002">
    <property type="protein sequence ID" value="SDZ34437.1"/>
    <property type="molecule type" value="Genomic_DNA"/>
</dbReference>
<gene>
    <name evidence="2" type="ORF">SAMN05421684_4721</name>
</gene>
<dbReference type="STRING" id="137265.SAMN05421684_4721"/>
<protein>
    <submittedName>
        <fullName evidence="2">Uncharacterized protein</fullName>
    </submittedName>
</protein>